<protein>
    <submittedName>
        <fullName evidence="7">ATPase F0F1</fullName>
    </submittedName>
</protein>
<evidence type="ECO:0000256" key="4">
    <source>
        <dbReference type="ARBA" id="ARBA00022989"/>
    </source>
</evidence>
<sequence>MARDLARQGKFLAKKGTVFQLVTAAGLTASAWAFGTAQLSLSVAVGAVISILPNFVFALFAFRYAGASKNSLVARSFSQGSRVKLALTILLFVVAFVVLDTRPLALFGAFAITTVSYWLALVRHFPTGSDER</sequence>
<dbReference type="EMBL" id="QRHA01000008">
    <property type="protein sequence ID" value="RDV24796.1"/>
    <property type="molecule type" value="Genomic_DNA"/>
</dbReference>
<name>A0A3D8M554_9ALTE</name>
<evidence type="ECO:0000256" key="1">
    <source>
        <dbReference type="ARBA" id="ARBA00004651"/>
    </source>
</evidence>
<feature type="transmembrane region" description="Helical" evidence="6">
    <location>
        <begin position="43"/>
        <end position="62"/>
    </location>
</feature>
<keyword evidence="2" id="KW-1003">Cell membrane</keyword>
<dbReference type="InterPro" id="IPR005598">
    <property type="entry name" value="ATP_synth_I"/>
</dbReference>
<evidence type="ECO:0000313" key="7">
    <source>
        <dbReference type="EMBL" id="RDV24796.1"/>
    </source>
</evidence>
<proteinExistence type="predicted"/>
<dbReference type="GO" id="GO:0005886">
    <property type="term" value="C:plasma membrane"/>
    <property type="evidence" value="ECO:0007669"/>
    <property type="project" value="UniProtKB-SubCell"/>
</dbReference>
<dbReference type="RefSeq" id="WP_115593668.1">
    <property type="nucleotide sequence ID" value="NZ_QRHA01000008.1"/>
</dbReference>
<evidence type="ECO:0000256" key="2">
    <source>
        <dbReference type="ARBA" id="ARBA00022475"/>
    </source>
</evidence>
<feature type="transmembrane region" description="Helical" evidence="6">
    <location>
        <begin position="105"/>
        <end position="122"/>
    </location>
</feature>
<evidence type="ECO:0000256" key="5">
    <source>
        <dbReference type="ARBA" id="ARBA00023136"/>
    </source>
</evidence>
<comment type="caution">
    <text evidence="7">The sequence shown here is derived from an EMBL/GenBank/DDBJ whole genome shotgun (WGS) entry which is preliminary data.</text>
</comment>
<evidence type="ECO:0000256" key="6">
    <source>
        <dbReference type="SAM" id="Phobius"/>
    </source>
</evidence>
<dbReference type="Proteomes" id="UP000256561">
    <property type="component" value="Unassembled WGS sequence"/>
</dbReference>
<feature type="transmembrane region" description="Helical" evidence="6">
    <location>
        <begin position="83"/>
        <end position="99"/>
    </location>
</feature>
<evidence type="ECO:0000256" key="3">
    <source>
        <dbReference type="ARBA" id="ARBA00022692"/>
    </source>
</evidence>
<keyword evidence="3 6" id="KW-0812">Transmembrane</keyword>
<accession>A0A3D8M554</accession>
<keyword evidence="8" id="KW-1185">Reference proteome</keyword>
<organism evidence="7 8">
    <name type="scientific">Alteromonas aestuariivivens</name>
    <dbReference type="NCBI Taxonomy" id="1938339"/>
    <lineage>
        <taxon>Bacteria</taxon>
        <taxon>Pseudomonadati</taxon>
        <taxon>Pseudomonadota</taxon>
        <taxon>Gammaproteobacteria</taxon>
        <taxon>Alteromonadales</taxon>
        <taxon>Alteromonadaceae</taxon>
        <taxon>Alteromonas/Salinimonas group</taxon>
        <taxon>Alteromonas</taxon>
    </lineage>
</organism>
<dbReference type="OrthoDB" id="5702716at2"/>
<keyword evidence="4 6" id="KW-1133">Transmembrane helix</keyword>
<reference evidence="8" key="1">
    <citation type="submission" date="2018-08" db="EMBL/GenBank/DDBJ databases">
        <authorList>
            <person name="Zhang J."/>
            <person name="Du Z.-J."/>
        </authorList>
    </citation>
    <scope>NUCLEOTIDE SEQUENCE [LARGE SCALE GENOMIC DNA]</scope>
    <source>
        <strain evidence="8">KCTC 52655</strain>
    </source>
</reference>
<dbReference type="AlphaFoldDB" id="A0A3D8M554"/>
<gene>
    <name evidence="7" type="ORF">DXV75_11995</name>
</gene>
<keyword evidence="5 6" id="KW-0472">Membrane</keyword>
<evidence type="ECO:0000313" key="8">
    <source>
        <dbReference type="Proteomes" id="UP000256561"/>
    </source>
</evidence>
<comment type="subcellular location">
    <subcellularLocation>
        <location evidence="1">Cell membrane</location>
        <topology evidence="1">Multi-pass membrane protein</topology>
    </subcellularLocation>
</comment>
<dbReference type="Pfam" id="PF03899">
    <property type="entry name" value="ATP-synt_I"/>
    <property type="match status" value="1"/>
</dbReference>